<reference evidence="1" key="2">
    <citation type="submission" date="2020-05" db="UniProtKB">
        <authorList>
            <consortium name="EnsemblMetazoa"/>
        </authorList>
    </citation>
    <scope>IDENTIFICATION</scope>
    <source>
        <strain evidence="1">IAEA</strain>
    </source>
</reference>
<evidence type="ECO:0000313" key="2">
    <source>
        <dbReference type="Proteomes" id="UP000092445"/>
    </source>
</evidence>
<organism evidence="1 2">
    <name type="scientific">Glossina pallidipes</name>
    <name type="common">Tsetse fly</name>
    <dbReference type="NCBI Taxonomy" id="7398"/>
    <lineage>
        <taxon>Eukaryota</taxon>
        <taxon>Metazoa</taxon>
        <taxon>Ecdysozoa</taxon>
        <taxon>Arthropoda</taxon>
        <taxon>Hexapoda</taxon>
        <taxon>Insecta</taxon>
        <taxon>Pterygota</taxon>
        <taxon>Neoptera</taxon>
        <taxon>Endopterygota</taxon>
        <taxon>Diptera</taxon>
        <taxon>Brachycera</taxon>
        <taxon>Muscomorpha</taxon>
        <taxon>Hippoboscoidea</taxon>
        <taxon>Glossinidae</taxon>
        <taxon>Glossina</taxon>
    </lineage>
</organism>
<sequence>MKCCNKVEAMTKEVNNTDAPERGDNNNKTIVDLIFEDFSTTPSNNPTSSTERNLERSSLFRLREKPKRYCSHKKNLNSKKSSDSILETSDLDFNVIEKKDTHNVSEGVVETGISNQRSNVALGEGLQVLEEELGEGKNEFDEVTNKMQPNEEVNNPVNSLVSAGFETANGKKISISEEGHKSVQNILRKFQGNLLETDYENELKDIKARISIKYEIQV</sequence>
<proteinExistence type="predicted"/>
<dbReference type="EnsemblMetazoa" id="GPAI026792-RA">
    <property type="protein sequence ID" value="GPAI026792-PA"/>
    <property type="gene ID" value="GPAI026792"/>
</dbReference>
<dbReference type="AlphaFoldDB" id="A0A1A9ZW15"/>
<evidence type="ECO:0000313" key="1">
    <source>
        <dbReference type="EnsemblMetazoa" id="GPAI026792-PA"/>
    </source>
</evidence>
<dbReference type="VEuPathDB" id="VectorBase:GPAI026792"/>
<keyword evidence="2" id="KW-1185">Reference proteome</keyword>
<reference evidence="2" key="1">
    <citation type="submission" date="2014-03" db="EMBL/GenBank/DDBJ databases">
        <authorList>
            <person name="Aksoy S."/>
            <person name="Warren W."/>
            <person name="Wilson R.K."/>
        </authorList>
    </citation>
    <scope>NUCLEOTIDE SEQUENCE [LARGE SCALE GENOMIC DNA]</scope>
    <source>
        <strain evidence="2">IAEA</strain>
    </source>
</reference>
<dbReference type="InterPro" id="IPR002093">
    <property type="entry name" value="BRCA2_repeat"/>
</dbReference>
<dbReference type="Proteomes" id="UP000092445">
    <property type="component" value="Unassembled WGS sequence"/>
</dbReference>
<dbReference type="PROSITE" id="PS50138">
    <property type="entry name" value="BRCA2_REPEAT"/>
    <property type="match status" value="1"/>
</dbReference>
<accession>A0A1A9ZW15</accession>
<name>A0A1A9ZW15_GLOPL</name>
<protein>
    <submittedName>
        <fullName evidence="1">Uncharacterized protein</fullName>
    </submittedName>
</protein>